<organism evidence="2 3">
    <name type="scientific">Hydnum rufescens UP504</name>
    <dbReference type="NCBI Taxonomy" id="1448309"/>
    <lineage>
        <taxon>Eukaryota</taxon>
        <taxon>Fungi</taxon>
        <taxon>Dikarya</taxon>
        <taxon>Basidiomycota</taxon>
        <taxon>Agaricomycotina</taxon>
        <taxon>Agaricomycetes</taxon>
        <taxon>Cantharellales</taxon>
        <taxon>Hydnaceae</taxon>
        <taxon>Hydnum</taxon>
    </lineage>
</organism>
<dbReference type="PANTHER" id="PTHR10963">
    <property type="entry name" value="GLYCOSYL HYDROLASE-RELATED"/>
    <property type="match status" value="1"/>
</dbReference>
<dbReference type="PANTHER" id="PTHR10963:SF24">
    <property type="entry name" value="GLYCOSIDASE C21B10.07-RELATED"/>
    <property type="match status" value="1"/>
</dbReference>
<dbReference type="GO" id="GO:0004553">
    <property type="term" value="F:hydrolase activity, hydrolyzing O-glycosyl compounds"/>
    <property type="evidence" value="ECO:0007669"/>
    <property type="project" value="InterPro"/>
</dbReference>
<dbReference type="SUPFAM" id="SSF49899">
    <property type="entry name" value="Concanavalin A-like lectins/glucanases"/>
    <property type="match status" value="1"/>
</dbReference>
<evidence type="ECO:0000313" key="2">
    <source>
        <dbReference type="EMBL" id="KAF9512713.1"/>
    </source>
</evidence>
<dbReference type="AlphaFoldDB" id="A0A9P6AVH1"/>
<sequence length="321" mass="34634">MVPHPPVPVPVPQGNTTSTTQAEYNIVDRWAGQGFFDGWDFFSNPDPTNGMVNYVTRSEATSANLAYVDGDGVAVMKVDSTKNLAQGQYRNSVRISSQKQYDGGLFILDAASIPWGWAVWGAFWTVGRDWPDHGEIDIVEGVNLASQNQMTVHSAPGCTIDTESTTPEGFKVNFRTSSITSTSCGSSPSNNGGCGFVDTNDLSFGQALNDAGGAVYAMLWTADGIKIWTFPRSDVPADITNQNPSPSTWDARYLKAAWPSSTCATKQFFQQHAITFDITLCGDWAGGVYEGGPGGSCANQVMRGSNFVDAQWRVNSVTVYQ</sequence>
<dbReference type="InterPro" id="IPR050546">
    <property type="entry name" value="Glycosyl_Hydrlase_16"/>
</dbReference>
<dbReference type="InterPro" id="IPR013320">
    <property type="entry name" value="ConA-like_dom_sf"/>
</dbReference>
<gene>
    <name evidence="2" type="ORF">BS47DRAFT_1297392</name>
</gene>
<proteinExistence type="predicted"/>
<protein>
    <submittedName>
        <fullName evidence="2">Glycoside hydrolase family 16 protein</fullName>
    </submittedName>
</protein>
<keyword evidence="2" id="KW-0378">Hydrolase</keyword>
<dbReference type="PROSITE" id="PS51762">
    <property type="entry name" value="GH16_2"/>
    <property type="match status" value="1"/>
</dbReference>
<dbReference type="InterPro" id="IPR000757">
    <property type="entry name" value="Beta-glucanase-like"/>
</dbReference>
<dbReference type="Proteomes" id="UP000886523">
    <property type="component" value="Unassembled WGS sequence"/>
</dbReference>
<name>A0A9P6AVH1_9AGAM</name>
<comment type="caution">
    <text evidence="2">The sequence shown here is derived from an EMBL/GenBank/DDBJ whole genome shotgun (WGS) entry which is preliminary data.</text>
</comment>
<dbReference type="OrthoDB" id="192832at2759"/>
<keyword evidence="3" id="KW-1185">Reference proteome</keyword>
<dbReference type="Gene3D" id="2.60.120.200">
    <property type="match status" value="1"/>
</dbReference>
<evidence type="ECO:0000313" key="3">
    <source>
        <dbReference type="Proteomes" id="UP000886523"/>
    </source>
</evidence>
<dbReference type="Pfam" id="PF26113">
    <property type="entry name" value="GH16_XgeA"/>
    <property type="match status" value="1"/>
</dbReference>
<accession>A0A9P6AVH1</accession>
<dbReference type="CDD" id="cd02181">
    <property type="entry name" value="GH16_fungal_Lam16A_glucanase"/>
    <property type="match status" value="1"/>
</dbReference>
<feature type="domain" description="GH16" evidence="1">
    <location>
        <begin position="1"/>
        <end position="293"/>
    </location>
</feature>
<reference evidence="2" key="1">
    <citation type="journal article" date="2020" name="Nat. Commun.">
        <title>Large-scale genome sequencing of mycorrhizal fungi provides insights into the early evolution of symbiotic traits.</title>
        <authorList>
            <person name="Miyauchi S."/>
            <person name="Kiss E."/>
            <person name="Kuo A."/>
            <person name="Drula E."/>
            <person name="Kohler A."/>
            <person name="Sanchez-Garcia M."/>
            <person name="Morin E."/>
            <person name="Andreopoulos B."/>
            <person name="Barry K.W."/>
            <person name="Bonito G."/>
            <person name="Buee M."/>
            <person name="Carver A."/>
            <person name="Chen C."/>
            <person name="Cichocki N."/>
            <person name="Clum A."/>
            <person name="Culley D."/>
            <person name="Crous P.W."/>
            <person name="Fauchery L."/>
            <person name="Girlanda M."/>
            <person name="Hayes R.D."/>
            <person name="Keri Z."/>
            <person name="LaButti K."/>
            <person name="Lipzen A."/>
            <person name="Lombard V."/>
            <person name="Magnuson J."/>
            <person name="Maillard F."/>
            <person name="Murat C."/>
            <person name="Nolan M."/>
            <person name="Ohm R.A."/>
            <person name="Pangilinan J."/>
            <person name="Pereira M.F."/>
            <person name="Perotto S."/>
            <person name="Peter M."/>
            <person name="Pfister S."/>
            <person name="Riley R."/>
            <person name="Sitrit Y."/>
            <person name="Stielow J.B."/>
            <person name="Szollosi G."/>
            <person name="Zifcakova L."/>
            <person name="Stursova M."/>
            <person name="Spatafora J.W."/>
            <person name="Tedersoo L."/>
            <person name="Vaario L.M."/>
            <person name="Yamada A."/>
            <person name="Yan M."/>
            <person name="Wang P."/>
            <person name="Xu J."/>
            <person name="Bruns T."/>
            <person name="Baldrian P."/>
            <person name="Vilgalys R."/>
            <person name="Dunand C."/>
            <person name="Henrissat B."/>
            <person name="Grigoriev I.V."/>
            <person name="Hibbett D."/>
            <person name="Nagy L.G."/>
            <person name="Martin F.M."/>
        </authorList>
    </citation>
    <scope>NUCLEOTIDE SEQUENCE</scope>
    <source>
        <strain evidence="2">UP504</strain>
    </source>
</reference>
<dbReference type="EMBL" id="MU128983">
    <property type="protein sequence ID" value="KAF9512713.1"/>
    <property type="molecule type" value="Genomic_DNA"/>
</dbReference>
<dbReference type="GO" id="GO:0009251">
    <property type="term" value="P:glucan catabolic process"/>
    <property type="evidence" value="ECO:0007669"/>
    <property type="project" value="TreeGrafter"/>
</dbReference>
<evidence type="ECO:0000259" key="1">
    <source>
        <dbReference type="PROSITE" id="PS51762"/>
    </source>
</evidence>